<accession>A0A8S5M9D8</accession>
<evidence type="ECO:0000313" key="1">
    <source>
        <dbReference type="EMBL" id="DAD78961.1"/>
    </source>
</evidence>
<protein>
    <submittedName>
        <fullName evidence="1">Uncharacterized protein</fullName>
    </submittedName>
</protein>
<reference evidence="1" key="1">
    <citation type="journal article" date="2021" name="Proc. Natl. Acad. Sci. U.S.A.">
        <title>A Catalog of Tens of Thousands of Viruses from Human Metagenomes Reveals Hidden Associations with Chronic Diseases.</title>
        <authorList>
            <person name="Tisza M.J."/>
            <person name="Buck C.B."/>
        </authorList>
    </citation>
    <scope>NUCLEOTIDE SEQUENCE</scope>
    <source>
        <strain evidence="1">Ctv4j104</strain>
    </source>
</reference>
<dbReference type="EMBL" id="BK014855">
    <property type="protein sequence ID" value="DAD78961.1"/>
    <property type="molecule type" value="Genomic_DNA"/>
</dbReference>
<organism evidence="1">
    <name type="scientific">Siphoviridae sp. ctv4j104</name>
    <dbReference type="NCBI Taxonomy" id="2826510"/>
    <lineage>
        <taxon>Viruses</taxon>
        <taxon>Duplodnaviria</taxon>
        <taxon>Heunggongvirae</taxon>
        <taxon>Uroviricota</taxon>
        <taxon>Caudoviricetes</taxon>
    </lineage>
</organism>
<proteinExistence type="predicted"/>
<sequence length="70" mass="8441">MFVNNHYVEEDKITELACDIIDIFEELLEKFDITLPDKWREGEEDEARIFGDTYSTLELNIIERLKRDMK</sequence>
<name>A0A8S5M9D8_9CAUD</name>